<accession>A0A9D4AQM1</accession>
<gene>
    <name evidence="2" type="ORF">KIL84_002851</name>
</gene>
<feature type="region of interest" description="Disordered" evidence="1">
    <location>
        <begin position="74"/>
        <end position="134"/>
    </location>
</feature>
<protein>
    <submittedName>
        <fullName evidence="2">Uncharacterized protein</fullName>
    </submittedName>
</protein>
<evidence type="ECO:0000313" key="3">
    <source>
        <dbReference type="Proteomes" id="UP000827986"/>
    </source>
</evidence>
<dbReference type="EMBL" id="JAHDVG010000486">
    <property type="protein sequence ID" value="KAH1167368.1"/>
    <property type="molecule type" value="Genomic_DNA"/>
</dbReference>
<proteinExistence type="predicted"/>
<organism evidence="2 3">
    <name type="scientific">Mauremys mutica</name>
    <name type="common">yellowpond turtle</name>
    <dbReference type="NCBI Taxonomy" id="74926"/>
    <lineage>
        <taxon>Eukaryota</taxon>
        <taxon>Metazoa</taxon>
        <taxon>Chordata</taxon>
        <taxon>Craniata</taxon>
        <taxon>Vertebrata</taxon>
        <taxon>Euteleostomi</taxon>
        <taxon>Archelosauria</taxon>
        <taxon>Testudinata</taxon>
        <taxon>Testudines</taxon>
        <taxon>Cryptodira</taxon>
        <taxon>Durocryptodira</taxon>
        <taxon>Testudinoidea</taxon>
        <taxon>Geoemydidae</taxon>
        <taxon>Geoemydinae</taxon>
        <taxon>Mauremys</taxon>
    </lineage>
</organism>
<evidence type="ECO:0000256" key="1">
    <source>
        <dbReference type="SAM" id="MobiDB-lite"/>
    </source>
</evidence>
<sequence>MSALSSARRLLLLRPPQLACPRAARSRGCSSASPRNPLVYLDVGADNQPLGRVVLEVATPHPLLPAGEALLGVSRSSPRPAPGSCSGLGRGVRETPARGDGARSRLGIPESRRESVPGFATGRRCDLGRVPAAP</sequence>
<dbReference type="AlphaFoldDB" id="A0A9D4AQM1"/>
<name>A0A9D4AQM1_9SAUR</name>
<keyword evidence="3" id="KW-1185">Reference proteome</keyword>
<evidence type="ECO:0000313" key="2">
    <source>
        <dbReference type="EMBL" id="KAH1167368.1"/>
    </source>
</evidence>
<dbReference type="Proteomes" id="UP000827986">
    <property type="component" value="Unassembled WGS sequence"/>
</dbReference>
<reference evidence="2" key="1">
    <citation type="submission" date="2021-09" db="EMBL/GenBank/DDBJ databases">
        <title>The genome of Mauremys mutica provides insights into the evolution of semi-aquatic lifestyle.</title>
        <authorList>
            <person name="Gong S."/>
            <person name="Gao Y."/>
        </authorList>
    </citation>
    <scope>NUCLEOTIDE SEQUENCE</scope>
    <source>
        <strain evidence="2">MM-2020</strain>
        <tissue evidence="2">Muscle</tissue>
    </source>
</reference>
<comment type="caution">
    <text evidence="2">The sequence shown here is derived from an EMBL/GenBank/DDBJ whole genome shotgun (WGS) entry which is preliminary data.</text>
</comment>
<feature type="compositionally biased region" description="Basic and acidic residues" evidence="1">
    <location>
        <begin position="91"/>
        <end position="103"/>
    </location>
</feature>